<evidence type="ECO:0008006" key="3">
    <source>
        <dbReference type="Google" id="ProtNLM"/>
    </source>
</evidence>
<gene>
    <name evidence="1" type="ORF">ATEG_06709</name>
</gene>
<dbReference type="RefSeq" id="XP_001215887.1">
    <property type="nucleotide sequence ID" value="XM_001215887.1"/>
</dbReference>
<sequence>MTPIGKRRSRIPVGCPSPEVCVFCKAVGKFCSYGTPGDSYLPSCAACELARVHCRRSFNVRFRNGLELDDEELQALSRVVNSSKLTGPFRIYDETREIESLYEDATAKEQNGEDITSDHPCVNNGPALEDYHTSGQTVTSLKSLPQLPRARSILANRAPETTATPIQTNSSDINVCCQDIPSLSRPDLHQSLEDALFGARRTELTDDYLVQSSPLDEREATLMRNFVENMALWVSLRIATKLSQALL</sequence>
<dbReference type="OrthoDB" id="4525710at2759"/>
<dbReference type="AlphaFoldDB" id="Q0CHX5"/>
<dbReference type="Proteomes" id="UP000007963">
    <property type="component" value="Unassembled WGS sequence"/>
</dbReference>
<dbReference type="STRING" id="341663.Q0CHX5"/>
<dbReference type="VEuPathDB" id="FungiDB:ATEG_06709"/>
<dbReference type="HOGENOM" id="CLU_1124324_0_0_1"/>
<accession>Q0CHX5</accession>
<dbReference type="GeneID" id="4322131"/>
<dbReference type="EMBL" id="CH476602">
    <property type="protein sequence ID" value="EAU33253.1"/>
    <property type="molecule type" value="Genomic_DNA"/>
</dbReference>
<organism evidence="1 2">
    <name type="scientific">Aspergillus terreus (strain NIH 2624 / FGSC A1156)</name>
    <dbReference type="NCBI Taxonomy" id="341663"/>
    <lineage>
        <taxon>Eukaryota</taxon>
        <taxon>Fungi</taxon>
        <taxon>Dikarya</taxon>
        <taxon>Ascomycota</taxon>
        <taxon>Pezizomycotina</taxon>
        <taxon>Eurotiomycetes</taxon>
        <taxon>Eurotiomycetidae</taxon>
        <taxon>Eurotiales</taxon>
        <taxon>Aspergillaceae</taxon>
        <taxon>Aspergillus</taxon>
        <taxon>Aspergillus subgen. Circumdati</taxon>
    </lineage>
</organism>
<evidence type="ECO:0000313" key="1">
    <source>
        <dbReference type="EMBL" id="EAU33253.1"/>
    </source>
</evidence>
<proteinExistence type="predicted"/>
<protein>
    <recommendedName>
        <fullName evidence="3">Zn(2)-C6 fungal-type domain-containing protein</fullName>
    </recommendedName>
</protein>
<reference evidence="2" key="1">
    <citation type="submission" date="2005-09" db="EMBL/GenBank/DDBJ databases">
        <title>Annotation of the Aspergillus terreus NIH2624 genome.</title>
        <authorList>
            <person name="Birren B.W."/>
            <person name="Lander E.S."/>
            <person name="Galagan J.E."/>
            <person name="Nusbaum C."/>
            <person name="Devon K."/>
            <person name="Henn M."/>
            <person name="Ma L.-J."/>
            <person name="Jaffe D.B."/>
            <person name="Butler J."/>
            <person name="Alvarez P."/>
            <person name="Gnerre S."/>
            <person name="Grabherr M."/>
            <person name="Kleber M."/>
            <person name="Mauceli E.W."/>
            <person name="Brockman W."/>
            <person name="Rounsley S."/>
            <person name="Young S.K."/>
            <person name="LaButti K."/>
            <person name="Pushparaj V."/>
            <person name="DeCaprio D."/>
            <person name="Crawford M."/>
            <person name="Koehrsen M."/>
            <person name="Engels R."/>
            <person name="Montgomery P."/>
            <person name="Pearson M."/>
            <person name="Howarth C."/>
            <person name="Larson L."/>
            <person name="Luoma S."/>
            <person name="White J."/>
            <person name="Alvarado L."/>
            <person name="Kodira C.D."/>
            <person name="Zeng Q."/>
            <person name="Oleary S."/>
            <person name="Yandava C."/>
            <person name="Denning D.W."/>
            <person name="Nierman W.C."/>
            <person name="Milne T."/>
            <person name="Madden K."/>
        </authorList>
    </citation>
    <scope>NUCLEOTIDE SEQUENCE [LARGE SCALE GENOMIC DNA]</scope>
    <source>
        <strain evidence="2">NIH 2624 / FGSC A1156</strain>
    </source>
</reference>
<evidence type="ECO:0000313" key="2">
    <source>
        <dbReference type="Proteomes" id="UP000007963"/>
    </source>
</evidence>
<name>Q0CHX5_ASPTN</name>